<dbReference type="eggNOG" id="ENOG502RS70">
    <property type="taxonomic scope" value="Eukaryota"/>
</dbReference>
<gene>
    <name evidence="3" type="ORF">W97_05008</name>
</gene>
<dbReference type="PANTHER" id="PTHR24148">
    <property type="entry name" value="ANKYRIN REPEAT DOMAIN-CONTAINING PROTEIN 39 HOMOLOG-RELATED"/>
    <property type="match status" value="1"/>
</dbReference>
<feature type="region of interest" description="Disordered" evidence="1">
    <location>
        <begin position="322"/>
        <end position="350"/>
    </location>
</feature>
<dbReference type="PANTHER" id="PTHR24148:SF64">
    <property type="entry name" value="HETEROKARYON INCOMPATIBILITY DOMAIN-CONTAINING PROTEIN"/>
    <property type="match status" value="1"/>
</dbReference>
<dbReference type="GeneID" id="19902319"/>
<dbReference type="EMBL" id="JH767576">
    <property type="protein sequence ID" value="EON65769.1"/>
    <property type="molecule type" value="Genomic_DNA"/>
</dbReference>
<protein>
    <recommendedName>
        <fullName evidence="2">Heterokaryon incompatibility domain-containing protein</fullName>
    </recommendedName>
</protein>
<evidence type="ECO:0000313" key="3">
    <source>
        <dbReference type="EMBL" id="EON65769.1"/>
    </source>
</evidence>
<dbReference type="Pfam" id="PF06985">
    <property type="entry name" value="HET"/>
    <property type="match status" value="1"/>
</dbReference>
<proteinExistence type="predicted"/>
<evidence type="ECO:0000256" key="1">
    <source>
        <dbReference type="SAM" id="MobiDB-lite"/>
    </source>
</evidence>
<dbReference type="Pfam" id="PF26639">
    <property type="entry name" value="Het-6_barrel"/>
    <property type="match status" value="1"/>
</dbReference>
<feature type="compositionally biased region" description="Polar residues" evidence="1">
    <location>
        <begin position="336"/>
        <end position="347"/>
    </location>
</feature>
<evidence type="ECO:0000259" key="2">
    <source>
        <dbReference type="Pfam" id="PF06985"/>
    </source>
</evidence>
<name>R7YVD3_CONA1</name>
<dbReference type="OMA" id="DAICINP"/>
<evidence type="ECO:0000313" key="4">
    <source>
        <dbReference type="Proteomes" id="UP000016924"/>
    </source>
</evidence>
<dbReference type="STRING" id="1168221.R7YVD3"/>
<dbReference type="RefSeq" id="XP_007781086.1">
    <property type="nucleotide sequence ID" value="XM_007782896.1"/>
</dbReference>
<dbReference type="InterPro" id="IPR052895">
    <property type="entry name" value="HetReg/Transcr_Mod"/>
</dbReference>
<dbReference type="HOGENOM" id="CLU_004184_7_3_1"/>
<keyword evidence="4" id="KW-1185">Reference proteome</keyword>
<sequence length="577" mass="65058">MAYKYRALDPSKREIRVLSFPPAELEDPEARCDIVHLSLDDRPRYHALSYVWGELEPTRSLFVDGCRVDVRPNLFTALHHLRDAIPGEYLWVDALCINQMDKDERSSQIKIMGDIYRGAEKTLVWLGEEGDGSHLAMDLLSSVTSAGLQDLFENPSRNASLEQSWVALQILFRRPYWSRVWVLQEILLSHPTKIFCGNCTCEWENVQMLLDPDNFKKFNLCSHSARKALLSRTTLPKLLVEIIHRRQRGEQSRLLNYLILSRQRSATEPHDHVYGVLGLVDQEILTADYNEAVEAVYKNVVKRLINLDGNLDVLSACCETSPTAEQEHAPHGPSDLVTSSRPGQESGNYAHAARPSWVPQWCVRFEEDYQAFPLCSGPCKASGDEKPQIQYLQSDQVMQVRGIAIDSIAFVSPDLQTTRWPQVSEDWSAWSGYIHPTNPYGDVEEQREAFLSTLHLGLYDKNNPRKGDGSELFFDKAVRRTGNGVTEEDTGGRTFGTAGRRFFGTRTGYMGRGLHDVRVGDLVVVLLGGKAPFVLREGGMKNELLLVGECYVHGIMNGEAMQGVRDGARVLQDFCLV</sequence>
<dbReference type="OrthoDB" id="194358at2759"/>
<reference evidence="4" key="1">
    <citation type="submission" date="2012-06" db="EMBL/GenBank/DDBJ databases">
        <title>The genome sequence of Coniosporium apollinis CBS 100218.</title>
        <authorList>
            <consortium name="The Broad Institute Genome Sequencing Platform"/>
            <person name="Cuomo C."/>
            <person name="Gorbushina A."/>
            <person name="Noack S."/>
            <person name="Walker B."/>
            <person name="Young S.K."/>
            <person name="Zeng Q."/>
            <person name="Gargeya S."/>
            <person name="Fitzgerald M."/>
            <person name="Haas B."/>
            <person name="Abouelleil A."/>
            <person name="Alvarado L."/>
            <person name="Arachchi H.M."/>
            <person name="Berlin A.M."/>
            <person name="Chapman S.B."/>
            <person name="Goldberg J."/>
            <person name="Griggs A."/>
            <person name="Gujja S."/>
            <person name="Hansen M."/>
            <person name="Howarth C."/>
            <person name="Imamovic A."/>
            <person name="Larimer J."/>
            <person name="McCowan C."/>
            <person name="Montmayeur A."/>
            <person name="Murphy C."/>
            <person name="Neiman D."/>
            <person name="Pearson M."/>
            <person name="Priest M."/>
            <person name="Roberts A."/>
            <person name="Saif S."/>
            <person name="Shea T."/>
            <person name="Sisk P."/>
            <person name="Sykes S."/>
            <person name="Wortman J."/>
            <person name="Nusbaum C."/>
            <person name="Birren B."/>
        </authorList>
    </citation>
    <scope>NUCLEOTIDE SEQUENCE [LARGE SCALE GENOMIC DNA]</scope>
    <source>
        <strain evidence="4">CBS 100218</strain>
    </source>
</reference>
<dbReference type="Proteomes" id="UP000016924">
    <property type="component" value="Unassembled WGS sequence"/>
</dbReference>
<dbReference type="InterPro" id="IPR010730">
    <property type="entry name" value="HET"/>
</dbReference>
<feature type="domain" description="Heterokaryon incompatibility" evidence="2">
    <location>
        <begin position="45"/>
        <end position="185"/>
    </location>
</feature>
<accession>R7YVD3</accession>
<organism evidence="3 4">
    <name type="scientific">Coniosporium apollinis (strain CBS 100218)</name>
    <name type="common">Rock-inhabiting black yeast</name>
    <dbReference type="NCBI Taxonomy" id="1168221"/>
    <lineage>
        <taxon>Eukaryota</taxon>
        <taxon>Fungi</taxon>
        <taxon>Dikarya</taxon>
        <taxon>Ascomycota</taxon>
        <taxon>Pezizomycotina</taxon>
        <taxon>Dothideomycetes</taxon>
        <taxon>Dothideomycetes incertae sedis</taxon>
        <taxon>Coniosporium</taxon>
    </lineage>
</organism>
<dbReference type="AlphaFoldDB" id="R7YVD3"/>